<comment type="caution">
    <text evidence="1">The sequence shown here is derived from an EMBL/GenBank/DDBJ whole genome shotgun (WGS) entry which is preliminary data.</text>
</comment>
<keyword evidence="2" id="KW-1185">Reference proteome</keyword>
<evidence type="ECO:0000313" key="2">
    <source>
        <dbReference type="Proteomes" id="UP001428341"/>
    </source>
</evidence>
<dbReference type="Proteomes" id="UP001428341">
    <property type="component" value="Unassembled WGS sequence"/>
</dbReference>
<name>A0AAP0LJD2_9ROSI</name>
<dbReference type="EMBL" id="JBCGBO010000025">
    <property type="protein sequence ID" value="KAK9175905.1"/>
    <property type="molecule type" value="Genomic_DNA"/>
</dbReference>
<gene>
    <name evidence="1" type="ORF">WN944_027916</name>
</gene>
<organism evidence="1 2">
    <name type="scientific">Citrus x changshan-huyou</name>
    <dbReference type="NCBI Taxonomy" id="2935761"/>
    <lineage>
        <taxon>Eukaryota</taxon>
        <taxon>Viridiplantae</taxon>
        <taxon>Streptophyta</taxon>
        <taxon>Embryophyta</taxon>
        <taxon>Tracheophyta</taxon>
        <taxon>Spermatophyta</taxon>
        <taxon>Magnoliopsida</taxon>
        <taxon>eudicotyledons</taxon>
        <taxon>Gunneridae</taxon>
        <taxon>Pentapetalae</taxon>
        <taxon>rosids</taxon>
        <taxon>malvids</taxon>
        <taxon>Sapindales</taxon>
        <taxon>Rutaceae</taxon>
        <taxon>Aurantioideae</taxon>
        <taxon>Citrus</taxon>
    </lineage>
</organism>
<proteinExistence type="predicted"/>
<sequence length="52" mass="5965">MGKATRIEINPPATVSGKLEFRDFDFHSCLQSQYDTFIKDLILNEESSNKND</sequence>
<dbReference type="AlphaFoldDB" id="A0AAP0LJD2"/>
<evidence type="ECO:0000313" key="1">
    <source>
        <dbReference type="EMBL" id="KAK9175905.1"/>
    </source>
</evidence>
<accession>A0AAP0LJD2</accession>
<protein>
    <submittedName>
        <fullName evidence="1">Uncharacterized protein</fullName>
    </submittedName>
</protein>
<reference evidence="1 2" key="1">
    <citation type="submission" date="2024-05" db="EMBL/GenBank/DDBJ databases">
        <title>Haplotype-resolved chromosome-level genome assembly of Huyou (Citrus changshanensis).</title>
        <authorList>
            <person name="Miao C."/>
            <person name="Chen W."/>
            <person name="Wu Y."/>
            <person name="Wang L."/>
            <person name="Zhao S."/>
            <person name="Grierson D."/>
            <person name="Xu C."/>
            <person name="Chen K."/>
        </authorList>
    </citation>
    <scope>NUCLEOTIDE SEQUENCE [LARGE SCALE GENOMIC DNA]</scope>
    <source>
        <strain evidence="1">01-14</strain>
        <tissue evidence="1">Leaf</tissue>
    </source>
</reference>